<dbReference type="SUPFAM" id="SSF52058">
    <property type="entry name" value="L domain-like"/>
    <property type="match status" value="1"/>
</dbReference>
<dbReference type="EMBL" id="JAUUTY010000004">
    <property type="protein sequence ID" value="KAK1650337.1"/>
    <property type="molecule type" value="Genomic_DNA"/>
</dbReference>
<name>A0AAD8SFQ2_LOLMU</name>
<organism evidence="1 2">
    <name type="scientific">Lolium multiflorum</name>
    <name type="common">Italian ryegrass</name>
    <name type="synonym">Lolium perenne subsp. multiflorum</name>
    <dbReference type="NCBI Taxonomy" id="4521"/>
    <lineage>
        <taxon>Eukaryota</taxon>
        <taxon>Viridiplantae</taxon>
        <taxon>Streptophyta</taxon>
        <taxon>Embryophyta</taxon>
        <taxon>Tracheophyta</taxon>
        <taxon>Spermatophyta</taxon>
        <taxon>Magnoliopsida</taxon>
        <taxon>Liliopsida</taxon>
        <taxon>Poales</taxon>
        <taxon>Poaceae</taxon>
        <taxon>BOP clade</taxon>
        <taxon>Pooideae</taxon>
        <taxon>Poodae</taxon>
        <taxon>Poeae</taxon>
        <taxon>Poeae Chloroplast Group 2 (Poeae type)</taxon>
        <taxon>Loliodinae</taxon>
        <taxon>Loliinae</taxon>
        <taxon>Lolium</taxon>
    </lineage>
</organism>
<accession>A0AAD8SFQ2</accession>
<dbReference type="Gene3D" id="1.20.1280.50">
    <property type="match status" value="1"/>
</dbReference>
<protein>
    <recommendedName>
        <fullName evidence="3">F-box domain-containing protein</fullName>
    </recommendedName>
</protein>
<dbReference type="InterPro" id="IPR032675">
    <property type="entry name" value="LRR_dom_sf"/>
</dbReference>
<dbReference type="Gene3D" id="3.80.10.10">
    <property type="entry name" value="Ribonuclease Inhibitor"/>
    <property type="match status" value="2"/>
</dbReference>
<dbReference type="CDD" id="cd22160">
    <property type="entry name" value="F-box_AtFBL13-like"/>
    <property type="match status" value="1"/>
</dbReference>
<evidence type="ECO:0000313" key="1">
    <source>
        <dbReference type="EMBL" id="KAK1650337.1"/>
    </source>
</evidence>
<dbReference type="Proteomes" id="UP001231189">
    <property type="component" value="Unassembled WGS sequence"/>
</dbReference>
<keyword evidence="2" id="KW-1185">Reference proteome</keyword>
<dbReference type="PANTHER" id="PTHR34223">
    <property type="entry name" value="OS11G0201299 PROTEIN"/>
    <property type="match status" value="1"/>
</dbReference>
<dbReference type="InterPro" id="IPR053781">
    <property type="entry name" value="F-box_AtFBL13-like"/>
</dbReference>
<dbReference type="AlphaFoldDB" id="A0AAD8SFQ2"/>
<gene>
    <name evidence="1" type="ORF">QYE76_068142</name>
</gene>
<comment type="caution">
    <text evidence="1">The sequence shown here is derived from an EMBL/GenBank/DDBJ whole genome shotgun (WGS) entry which is preliminary data.</text>
</comment>
<reference evidence="1" key="1">
    <citation type="submission" date="2023-07" db="EMBL/GenBank/DDBJ databases">
        <title>A chromosome-level genome assembly of Lolium multiflorum.</title>
        <authorList>
            <person name="Chen Y."/>
            <person name="Copetti D."/>
            <person name="Kolliker R."/>
            <person name="Studer B."/>
        </authorList>
    </citation>
    <scope>NUCLEOTIDE SEQUENCE</scope>
    <source>
        <strain evidence="1">02402/16</strain>
        <tissue evidence="1">Leaf</tissue>
    </source>
</reference>
<evidence type="ECO:0008006" key="3">
    <source>
        <dbReference type="Google" id="ProtNLM"/>
    </source>
</evidence>
<dbReference type="InterPro" id="IPR053197">
    <property type="entry name" value="F-box_SCFL_complex_component"/>
</dbReference>
<sequence>MGHSSTAVLDDRLSDLPDALLLRILSLAFLGACRTLVKTSLVSRRWRHLWREVPRLEIDQREFLQEQEAAAPTTRHSKRDKRNPAKEWHMFEKFAENLLSRHSTDLPLDTLRLVVDPPRGHGRRNQSDASSLVRLCLERCRPVDLVIISNTLVDLRGLGREVDLTRLTTLCLSNVVLRSGFAQHIGASGCPRLEHLQLGDCHLAFTELVFSRTLKSLSVFYNYNVHRRRGSCVTRTRIEAPGLRSMMVEKIDGVTFDYHVPSLVTAYLGLVHRGCIDQDDELDMLCSLQNATNLHLSRFPSIHKVPKFCNLKTLFLEECNLTGQVRTTLDLFMCAAPNLDQLSVQDCEFRLPPDDGVPYKDHQDSRMFHNLRTLHLEKCDLTLRSYGEAPTLLEYVLQNAPNLEKLTLLYCKLPGGMQRGSQSMKMPYQCVNLKSAAIRYLKQDGVSQMVDLLLSISKNLQRCNILASKA</sequence>
<dbReference type="InterPro" id="IPR036047">
    <property type="entry name" value="F-box-like_dom_sf"/>
</dbReference>
<proteinExistence type="predicted"/>
<dbReference type="PANTHER" id="PTHR34223:SF50">
    <property type="entry name" value="F-BOX DOMAIN-CONTAINING PROTEIN"/>
    <property type="match status" value="1"/>
</dbReference>
<dbReference type="SUPFAM" id="SSF81383">
    <property type="entry name" value="F-box domain"/>
    <property type="match status" value="1"/>
</dbReference>
<evidence type="ECO:0000313" key="2">
    <source>
        <dbReference type="Proteomes" id="UP001231189"/>
    </source>
</evidence>